<evidence type="ECO:0000256" key="6">
    <source>
        <dbReference type="PROSITE-ProRule" id="PRU00196"/>
    </source>
</evidence>
<dbReference type="PRINTS" id="PR01705">
    <property type="entry name" value="TSP1REPEAT"/>
</dbReference>
<dbReference type="FunFam" id="2.20.100.10:FF:000001">
    <property type="entry name" value="semaphorin-5A isoform X1"/>
    <property type="match status" value="2"/>
</dbReference>
<dbReference type="FunFam" id="3.10.250.10:FF:000007">
    <property type="entry name" value="Soluble scavenger receptor cysteine-rich domain-containing protein SSC5D"/>
    <property type="match status" value="1"/>
</dbReference>
<dbReference type="PANTHER" id="PTHR19331:SF487">
    <property type="entry name" value="SOLUBLE SCAVENGER RECEPTOR CYSTEINE-RICH DOMAIN-CONTAINING PROTEIN SSC5D"/>
    <property type="match status" value="1"/>
</dbReference>
<dbReference type="PROSITE" id="PS00420">
    <property type="entry name" value="SRCR_1"/>
    <property type="match status" value="1"/>
</dbReference>
<keyword evidence="4" id="KW-0675">Receptor</keyword>
<evidence type="ECO:0000256" key="2">
    <source>
        <dbReference type="ARBA" id="ARBA00022737"/>
    </source>
</evidence>
<feature type="domain" description="SRCR" evidence="9">
    <location>
        <begin position="37"/>
        <end position="136"/>
    </location>
</feature>
<feature type="disulfide bond" evidence="6">
    <location>
        <begin position="274"/>
        <end position="338"/>
    </location>
</feature>
<evidence type="ECO:0000256" key="8">
    <source>
        <dbReference type="SAM" id="Phobius"/>
    </source>
</evidence>
<gene>
    <name evidence="10" type="ORF">MGAL_10B027457</name>
</gene>
<dbReference type="FunFam" id="3.10.250.10:FF:000011">
    <property type="entry name" value="Scavenger receptor class A member 5"/>
    <property type="match status" value="1"/>
</dbReference>
<keyword evidence="2" id="KW-0677">Repeat</keyword>
<sequence length="493" mass="54972">MDLNQICYLHVVTWIQIICFNSSFMIIFARITSKGDIRLVGGSSRLQGRLEIFDRGIWGTVCNDGFDYNDASVVCRQLGSSSWTNVKFYTSGDGMGQISLTDLACFGNESALINCGHSSSTFINCDHDKDVGVWCFDATEGDLRLNGGTDYGILEIYHSNSWGSICDDGFTKDNAIVACRQMKLRSTHAEFYTAGNGVGMIWLDDVICTKTSDGIDMCRHRGWGMHDCSHGEDVGVRCIGGYEIFQGDLRLVGGSSPRDGRLELFYNYQWRTICHDHFDVVDARVACRQLRYRTDAVEIYTATGASSNAKIWIGDFNCYSSDTRLINCRLQSWDRNSCSHSDDVGIKCFGKNVESGNWGEWSVWDSCYPSCGLASQRRRRRCNSPIPSAGGRYCIGQNSQWQRCKLAVCPVHGNWGEWSSWNICSATCNSGIQERTRACDNPTPSDGGRCCHERSIESRLCNTIDCKTLTSQRSSDTQSGVYDSINIGDRTNT</sequence>
<evidence type="ECO:0000256" key="5">
    <source>
        <dbReference type="ARBA" id="ARBA00023180"/>
    </source>
</evidence>
<comment type="caution">
    <text evidence="6">Lacks conserved residue(s) required for the propagation of feature annotation.</text>
</comment>
<dbReference type="Pfam" id="PF00530">
    <property type="entry name" value="SRCR"/>
    <property type="match status" value="3"/>
</dbReference>
<evidence type="ECO:0000256" key="1">
    <source>
        <dbReference type="ARBA" id="ARBA00022729"/>
    </source>
</evidence>
<dbReference type="InterPro" id="IPR001190">
    <property type="entry name" value="SRCR"/>
</dbReference>
<dbReference type="InterPro" id="IPR000884">
    <property type="entry name" value="TSP1_rpt"/>
</dbReference>
<dbReference type="InterPro" id="IPR036772">
    <property type="entry name" value="SRCR-like_dom_sf"/>
</dbReference>
<dbReference type="PRINTS" id="PR00258">
    <property type="entry name" value="SPERACTRCPTR"/>
</dbReference>
<name>A0A8B6CAL9_MYTGA</name>
<evidence type="ECO:0000313" key="11">
    <source>
        <dbReference type="Proteomes" id="UP000596742"/>
    </source>
</evidence>
<keyword evidence="1" id="KW-0732">Signal</keyword>
<dbReference type="OrthoDB" id="6286334at2759"/>
<dbReference type="SUPFAM" id="SSF82895">
    <property type="entry name" value="TSP-1 type 1 repeat"/>
    <property type="match status" value="2"/>
</dbReference>
<evidence type="ECO:0000256" key="4">
    <source>
        <dbReference type="ARBA" id="ARBA00023170"/>
    </source>
</evidence>
<proteinExistence type="predicted"/>
<dbReference type="InterPro" id="IPR036383">
    <property type="entry name" value="TSP1_rpt_sf"/>
</dbReference>
<dbReference type="Gene3D" id="3.10.250.10">
    <property type="entry name" value="SRCR-like domain"/>
    <property type="match status" value="3"/>
</dbReference>
<feature type="disulfide bond" evidence="6">
    <location>
        <begin position="318"/>
        <end position="328"/>
    </location>
</feature>
<feature type="disulfide bond" evidence="6">
    <location>
        <begin position="208"/>
        <end position="218"/>
    </location>
</feature>
<dbReference type="Gene3D" id="2.20.100.10">
    <property type="entry name" value="Thrombospondin type-1 (TSP1) repeat"/>
    <property type="match status" value="2"/>
</dbReference>
<evidence type="ECO:0000313" key="10">
    <source>
        <dbReference type="EMBL" id="VDI02394.1"/>
    </source>
</evidence>
<evidence type="ECO:0000259" key="9">
    <source>
        <dbReference type="PROSITE" id="PS50287"/>
    </source>
</evidence>
<dbReference type="Proteomes" id="UP000596742">
    <property type="component" value="Unassembled WGS sequence"/>
</dbReference>
<dbReference type="GO" id="GO:0016020">
    <property type="term" value="C:membrane"/>
    <property type="evidence" value="ECO:0007669"/>
    <property type="project" value="InterPro"/>
</dbReference>
<keyword evidence="3 6" id="KW-1015">Disulfide bond</keyword>
<keyword evidence="8" id="KW-0812">Transmembrane</keyword>
<dbReference type="AlphaFoldDB" id="A0A8B6CAL9"/>
<comment type="caution">
    <text evidence="10">The sequence shown here is derived from an EMBL/GenBank/DDBJ whole genome shotgun (WGS) entry which is preliminary data.</text>
</comment>
<feature type="disulfide bond" evidence="6">
    <location>
        <begin position="105"/>
        <end position="115"/>
    </location>
</feature>
<feature type="domain" description="SRCR" evidence="9">
    <location>
        <begin position="143"/>
        <end position="239"/>
    </location>
</feature>
<feature type="domain" description="SRCR" evidence="9">
    <location>
        <begin position="249"/>
        <end position="349"/>
    </location>
</feature>
<keyword evidence="8" id="KW-1133">Transmembrane helix</keyword>
<evidence type="ECO:0000256" key="3">
    <source>
        <dbReference type="ARBA" id="ARBA00023157"/>
    </source>
</evidence>
<organism evidence="10 11">
    <name type="scientific">Mytilus galloprovincialis</name>
    <name type="common">Mediterranean mussel</name>
    <dbReference type="NCBI Taxonomy" id="29158"/>
    <lineage>
        <taxon>Eukaryota</taxon>
        <taxon>Metazoa</taxon>
        <taxon>Spiralia</taxon>
        <taxon>Lophotrochozoa</taxon>
        <taxon>Mollusca</taxon>
        <taxon>Bivalvia</taxon>
        <taxon>Autobranchia</taxon>
        <taxon>Pteriomorphia</taxon>
        <taxon>Mytilida</taxon>
        <taxon>Mytiloidea</taxon>
        <taxon>Mytilidae</taxon>
        <taxon>Mytilinae</taxon>
        <taxon>Mytilus</taxon>
    </lineage>
</organism>
<accession>A0A8B6CAL9</accession>
<evidence type="ECO:0000256" key="7">
    <source>
        <dbReference type="SAM" id="MobiDB-lite"/>
    </source>
</evidence>
<dbReference type="PROSITE" id="PS50092">
    <property type="entry name" value="TSP1"/>
    <property type="match status" value="2"/>
</dbReference>
<reference evidence="10" key="1">
    <citation type="submission" date="2018-11" db="EMBL/GenBank/DDBJ databases">
        <authorList>
            <person name="Alioto T."/>
            <person name="Alioto T."/>
        </authorList>
    </citation>
    <scope>NUCLEOTIDE SEQUENCE</scope>
</reference>
<feature type="region of interest" description="Disordered" evidence="7">
    <location>
        <begin position="474"/>
        <end position="493"/>
    </location>
</feature>
<keyword evidence="8" id="KW-0472">Membrane</keyword>
<dbReference type="FunFam" id="3.10.250.10:FF:000001">
    <property type="entry name" value="Lysyl oxidase 4 isoform X1"/>
    <property type="match status" value="1"/>
</dbReference>
<keyword evidence="5" id="KW-0325">Glycoprotein</keyword>
<dbReference type="SMART" id="SM00209">
    <property type="entry name" value="TSP1"/>
    <property type="match status" value="2"/>
</dbReference>
<keyword evidence="11" id="KW-1185">Reference proteome</keyword>
<dbReference type="PROSITE" id="PS50287">
    <property type="entry name" value="SRCR_2"/>
    <property type="match status" value="3"/>
</dbReference>
<protein>
    <recommendedName>
        <fullName evidence="9">SRCR domain-containing protein</fullName>
    </recommendedName>
</protein>
<dbReference type="SUPFAM" id="SSF56487">
    <property type="entry name" value="SRCR-like"/>
    <property type="match status" value="3"/>
</dbReference>
<dbReference type="EMBL" id="UYJE01001476">
    <property type="protein sequence ID" value="VDI02394.1"/>
    <property type="molecule type" value="Genomic_DNA"/>
</dbReference>
<feature type="disulfide bond" evidence="6">
    <location>
        <begin position="287"/>
        <end position="348"/>
    </location>
</feature>
<dbReference type="SMART" id="SM00202">
    <property type="entry name" value="SR"/>
    <property type="match status" value="3"/>
</dbReference>
<dbReference type="Pfam" id="PF00090">
    <property type="entry name" value="TSP_1"/>
    <property type="match status" value="2"/>
</dbReference>
<feature type="transmembrane region" description="Helical" evidence="8">
    <location>
        <begin position="7"/>
        <end position="29"/>
    </location>
</feature>
<dbReference type="PANTHER" id="PTHR19331">
    <property type="entry name" value="SCAVENGER RECEPTOR DOMAIN-CONTAINING"/>
    <property type="match status" value="1"/>
</dbReference>